<dbReference type="AlphaFoldDB" id="A0A9D9H137"/>
<evidence type="ECO:0000313" key="2">
    <source>
        <dbReference type="Proteomes" id="UP000823632"/>
    </source>
</evidence>
<name>A0A9D9H137_9BACT</name>
<dbReference type="Proteomes" id="UP000823632">
    <property type="component" value="Unassembled WGS sequence"/>
</dbReference>
<accession>A0A9D9H137</accession>
<comment type="caution">
    <text evidence="1">The sequence shown here is derived from an EMBL/GenBank/DDBJ whole genome shotgun (WGS) entry which is preliminary data.</text>
</comment>
<reference evidence="1" key="2">
    <citation type="journal article" date="2021" name="PeerJ">
        <title>Extensive microbial diversity within the chicken gut microbiome revealed by metagenomics and culture.</title>
        <authorList>
            <person name="Gilroy R."/>
            <person name="Ravi A."/>
            <person name="Getino M."/>
            <person name="Pursley I."/>
            <person name="Horton D.L."/>
            <person name="Alikhan N.F."/>
            <person name="Baker D."/>
            <person name="Gharbi K."/>
            <person name="Hall N."/>
            <person name="Watson M."/>
            <person name="Adriaenssens E.M."/>
            <person name="Foster-Nyarko E."/>
            <person name="Jarju S."/>
            <person name="Secka A."/>
            <person name="Antonio M."/>
            <person name="Oren A."/>
            <person name="Chaudhuri R.R."/>
            <person name="La Ragione R."/>
            <person name="Hildebrand F."/>
            <person name="Pallen M.J."/>
        </authorList>
    </citation>
    <scope>NUCLEOTIDE SEQUENCE</scope>
    <source>
        <strain evidence="1">10192</strain>
    </source>
</reference>
<gene>
    <name evidence="1" type="ORF">IAC76_09785</name>
</gene>
<organism evidence="1 2">
    <name type="scientific">Candidatus Scatousia excrementipullorum</name>
    <dbReference type="NCBI Taxonomy" id="2840936"/>
    <lineage>
        <taxon>Bacteria</taxon>
        <taxon>Candidatus Scatousia</taxon>
    </lineage>
</organism>
<sequence length="246" mass="27805">MIIRINQPYLKQAMQEIILNGLQLGKTTVTKGKAIYPTPSGMNIKIPQNPFLNSYNQARIQYHKEIDCDTLLHPIPDGYTKDMGLGFCNRETKEDLILTIAKNAIKPEFGNRFRDLKVKIGELITPPHLYLKGPQLRPHYYIDELWSTGKNTGTNAIKDVVLHSVNDIDTQGRVMLEACSIDGRTSPVGFYYKLGFRATDPETNNRCAKWLAEGGKRYNAPTNSATMYLPKENIQHCLNYGLDTNA</sequence>
<evidence type="ECO:0000313" key="1">
    <source>
        <dbReference type="EMBL" id="MBO8431662.1"/>
    </source>
</evidence>
<protein>
    <submittedName>
        <fullName evidence="1">Uncharacterized protein</fullName>
    </submittedName>
</protein>
<reference evidence="1" key="1">
    <citation type="submission" date="2020-10" db="EMBL/GenBank/DDBJ databases">
        <authorList>
            <person name="Gilroy R."/>
        </authorList>
    </citation>
    <scope>NUCLEOTIDE SEQUENCE</scope>
    <source>
        <strain evidence="1">10192</strain>
    </source>
</reference>
<dbReference type="EMBL" id="JADIND010000219">
    <property type="protein sequence ID" value="MBO8431662.1"/>
    <property type="molecule type" value="Genomic_DNA"/>
</dbReference>
<proteinExistence type="predicted"/>